<evidence type="ECO:0000256" key="2">
    <source>
        <dbReference type="ARBA" id="ARBA00006939"/>
    </source>
</evidence>
<comment type="similarity">
    <text evidence="2">Belongs to the ZIP transporter (TC 2.A.5) family.</text>
</comment>
<keyword evidence="5 7" id="KW-0472">Membrane</keyword>
<evidence type="ECO:0000256" key="6">
    <source>
        <dbReference type="SAM" id="MobiDB-lite"/>
    </source>
</evidence>
<feature type="transmembrane region" description="Helical" evidence="7">
    <location>
        <begin position="299"/>
        <end position="316"/>
    </location>
</feature>
<feature type="signal peptide" evidence="8">
    <location>
        <begin position="1"/>
        <end position="28"/>
    </location>
</feature>
<keyword evidence="4 7" id="KW-1133">Transmembrane helix</keyword>
<evidence type="ECO:0000256" key="8">
    <source>
        <dbReference type="SAM" id="SignalP"/>
    </source>
</evidence>
<dbReference type="InterPro" id="IPR003689">
    <property type="entry name" value="ZIP"/>
</dbReference>
<evidence type="ECO:0000256" key="4">
    <source>
        <dbReference type="ARBA" id="ARBA00022989"/>
    </source>
</evidence>
<feature type="transmembrane region" description="Helical" evidence="7">
    <location>
        <begin position="220"/>
        <end position="244"/>
    </location>
</feature>
<evidence type="ECO:0000256" key="5">
    <source>
        <dbReference type="ARBA" id="ARBA00023136"/>
    </source>
</evidence>
<evidence type="ECO:0000256" key="7">
    <source>
        <dbReference type="SAM" id="Phobius"/>
    </source>
</evidence>
<feature type="transmembrane region" description="Helical" evidence="7">
    <location>
        <begin position="256"/>
        <end position="279"/>
    </location>
</feature>
<keyword evidence="8" id="KW-0732">Signal</keyword>
<feature type="transmembrane region" description="Helical" evidence="7">
    <location>
        <begin position="423"/>
        <end position="447"/>
    </location>
</feature>
<evidence type="ECO:0000256" key="3">
    <source>
        <dbReference type="ARBA" id="ARBA00022692"/>
    </source>
</evidence>
<proteinExistence type="inferred from homology"/>
<dbReference type="AlphaFoldDB" id="A0A6M2DWB3"/>
<protein>
    <submittedName>
        <fullName evidence="9">Putative zinc transporter</fullName>
    </submittedName>
</protein>
<evidence type="ECO:0000256" key="1">
    <source>
        <dbReference type="ARBA" id="ARBA00004141"/>
    </source>
</evidence>
<dbReference type="GO" id="GO:0005886">
    <property type="term" value="C:plasma membrane"/>
    <property type="evidence" value="ECO:0007669"/>
    <property type="project" value="TreeGrafter"/>
</dbReference>
<dbReference type="InterPro" id="IPR050799">
    <property type="entry name" value="ZIP_Transporter"/>
</dbReference>
<dbReference type="PANTHER" id="PTHR12191:SF31">
    <property type="entry name" value="IP18018P"/>
    <property type="match status" value="1"/>
</dbReference>
<dbReference type="GO" id="GO:0030003">
    <property type="term" value="P:intracellular monoatomic cation homeostasis"/>
    <property type="evidence" value="ECO:0007669"/>
    <property type="project" value="TreeGrafter"/>
</dbReference>
<dbReference type="Pfam" id="PF02535">
    <property type="entry name" value="Zip"/>
    <property type="match status" value="1"/>
</dbReference>
<comment type="subcellular location">
    <subcellularLocation>
        <location evidence="1">Membrane</location>
        <topology evidence="1">Multi-pass membrane protein</topology>
    </subcellularLocation>
</comment>
<feature type="region of interest" description="Disordered" evidence="6">
    <location>
        <begin position="93"/>
        <end position="126"/>
    </location>
</feature>
<sequence length="514" mass="56766">MICPNMTMAKRKLMLVVCCACICSCAASSAVKHEFSADTDFSENNGVRFADLLFRKYGGDNGFMTLQEFEVLMSNLGLLKNENVTEEQNEIYTNLDDSQSRSDMKGSPHQRKQQMDNRPVNQNDSDNIDRCLSTTEIIAIVQNIDEKKITDYSKDHYSDIKISPVTFRNLCSALIYEMDRKVCYSARTNSKYSHIHYDNISKHNVLNMESDLPESESHLAWLYATISVLVISASGLIGVAVAPFSKSPTYPQLLKFLVALAVGTLCGDALMHLLPHALISNDHSHHTSAVTTIENHHTPMYKCGLTFLTVLLFYILETLLPVFNKGINFHNHSHEHEMKPELGSMLTASENSTKKEFTPIALMIILGDALHNLTDGLAIGAAFSNDSVTGLATSIAVLCHELPHEFGDFAVLLKAGYRVKRVLFFNVMSSFLSLIGMVIGLLLASSHAAASKWIYAATAGSFLYIALADLVPEMAEGDQKDFGNMFIQIGGISLGGIIMLLIALNEDSLRTLFL</sequence>
<feature type="chain" id="PRO_5026685682" evidence="8">
    <location>
        <begin position="29"/>
        <end position="514"/>
    </location>
</feature>
<evidence type="ECO:0000313" key="9">
    <source>
        <dbReference type="EMBL" id="NOV50656.1"/>
    </source>
</evidence>
<dbReference type="GO" id="GO:0140410">
    <property type="term" value="F:monoatomic cation:bicarbonate symporter activity"/>
    <property type="evidence" value="ECO:0007669"/>
    <property type="project" value="TreeGrafter"/>
</dbReference>
<dbReference type="GO" id="GO:0071578">
    <property type="term" value="P:zinc ion import across plasma membrane"/>
    <property type="evidence" value="ECO:0007669"/>
    <property type="project" value="TreeGrafter"/>
</dbReference>
<feature type="transmembrane region" description="Helical" evidence="7">
    <location>
        <begin position="483"/>
        <end position="504"/>
    </location>
</feature>
<organism evidence="9">
    <name type="scientific">Xenopsylla cheopis</name>
    <name type="common">Oriental rat flea</name>
    <name type="synonym">Pulex cheopis</name>
    <dbReference type="NCBI Taxonomy" id="163159"/>
    <lineage>
        <taxon>Eukaryota</taxon>
        <taxon>Metazoa</taxon>
        <taxon>Ecdysozoa</taxon>
        <taxon>Arthropoda</taxon>
        <taxon>Hexapoda</taxon>
        <taxon>Insecta</taxon>
        <taxon>Pterygota</taxon>
        <taxon>Neoptera</taxon>
        <taxon>Endopterygota</taxon>
        <taxon>Siphonaptera</taxon>
        <taxon>Pulicidae</taxon>
        <taxon>Xenopsyllinae</taxon>
        <taxon>Xenopsylla</taxon>
    </lineage>
</organism>
<feature type="transmembrane region" description="Helical" evidence="7">
    <location>
        <begin position="453"/>
        <end position="471"/>
    </location>
</feature>
<reference evidence="9" key="1">
    <citation type="submission" date="2020-03" db="EMBL/GenBank/DDBJ databases">
        <title>Transcriptomic Profiling of the Digestive Tract of the Rat Flea, Xenopsylla cheopis, Following Blood Feeding and Infection with Yersinia pestis.</title>
        <authorList>
            <person name="Bland D.M."/>
            <person name="Martens C.A."/>
            <person name="Virtaneva K."/>
            <person name="Kanakabandi K."/>
            <person name="Long D."/>
            <person name="Rosenke R."/>
            <person name="Saturday G.A."/>
            <person name="Hoyt F.H."/>
            <person name="Bruno D.P."/>
            <person name="Ribeiro J.M.C."/>
            <person name="Hinnebusch J."/>
        </authorList>
    </citation>
    <scope>NUCLEOTIDE SEQUENCE</scope>
</reference>
<dbReference type="GO" id="GO:0005385">
    <property type="term" value="F:zinc ion transmembrane transporter activity"/>
    <property type="evidence" value="ECO:0007669"/>
    <property type="project" value="TreeGrafter"/>
</dbReference>
<dbReference type="EMBL" id="GIIL01006930">
    <property type="protein sequence ID" value="NOV50656.1"/>
    <property type="molecule type" value="Transcribed_RNA"/>
</dbReference>
<keyword evidence="3 7" id="KW-0812">Transmembrane</keyword>
<dbReference type="PANTHER" id="PTHR12191">
    <property type="entry name" value="SOLUTE CARRIER FAMILY 39"/>
    <property type="match status" value="1"/>
</dbReference>
<name>A0A6M2DWB3_XENCH</name>
<accession>A0A6M2DWB3</accession>